<evidence type="ECO:0000256" key="1">
    <source>
        <dbReference type="ARBA" id="ARBA00004651"/>
    </source>
</evidence>
<dbReference type="PANTHER" id="PTHR43266">
    <property type="entry name" value="MACROLIDE-EFFLUX PROTEIN"/>
    <property type="match status" value="1"/>
</dbReference>
<reference evidence="9 10" key="1">
    <citation type="journal article" date="2013" name="Int. J. Syst. Evol. Microbiol.">
        <title>Tumebacillus flagellatus sp. nov., an alpha-amylase/pullulanase-producing bacterium isolated from cassava wastewater.</title>
        <authorList>
            <person name="Wang Q."/>
            <person name="Xie N."/>
            <person name="Qin Y."/>
            <person name="Shen N."/>
            <person name="Zhu J."/>
            <person name="Mi H."/>
            <person name="Huang R."/>
        </authorList>
    </citation>
    <scope>NUCLEOTIDE SEQUENCE [LARGE SCALE GENOMIC DNA]</scope>
    <source>
        <strain evidence="9 10">GST4</strain>
    </source>
</reference>
<dbReference type="CDD" id="cd06173">
    <property type="entry name" value="MFS_MefA_like"/>
    <property type="match status" value="1"/>
</dbReference>
<keyword evidence="3" id="KW-1003">Cell membrane</keyword>
<dbReference type="Gene3D" id="1.20.1250.20">
    <property type="entry name" value="MFS general substrate transporter like domains"/>
    <property type="match status" value="1"/>
</dbReference>
<feature type="transmembrane region" description="Helical" evidence="7">
    <location>
        <begin position="389"/>
        <end position="409"/>
    </location>
</feature>
<dbReference type="Pfam" id="PF07690">
    <property type="entry name" value="MFS_1"/>
    <property type="match status" value="1"/>
</dbReference>
<evidence type="ECO:0000256" key="7">
    <source>
        <dbReference type="SAM" id="Phobius"/>
    </source>
</evidence>
<keyword evidence="5 7" id="KW-1133">Transmembrane helix</keyword>
<dbReference type="GO" id="GO:0005886">
    <property type="term" value="C:plasma membrane"/>
    <property type="evidence" value="ECO:0007669"/>
    <property type="project" value="UniProtKB-SubCell"/>
</dbReference>
<accession>A0A074LV49</accession>
<feature type="transmembrane region" description="Helical" evidence="7">
    <location>
        <begin position="62"/>
        <end position="81"/>
    </location>
</feature>
<dbReference type="GO" id="GO:0022857">
    <property type="term" value="F:transmembrane transporter activity"/>
    <property type="evidence" value="ECO:0007669"/>
    <property type="project" value="InterPro"/>
</dbReference>
<feature type="transmembrane region" description="Helical" evidence="7">
    <location>
        <begin position="356"/>
        <end position="377"/>
    </location>
</feature>
<dbReference type="AlphaFoldDB" id="A0A074LV49"/>
<proteinExistence type="predicted"/>
<feature type="transmembrane region" description="Helical" evidence="7">
    <location>
        <begin position="269"/>
        <end position="290"/>
    </location>
</feature>
<dbReference type="STRING" id="1157490.EL26_02120"/>
<feature type="domain" description="Major facilitator superfamily (MFS) profile" evidence="8">
    <location>
        <begin position="22"/>
        <end position="414"/>
    </location>
</feature>
<dbReference type="InterPro" id="IPR036259">
    <property type="entry name" value="MFS_trans_sf"/>
</dbReference>
<feature type="transmembrane region" description="Helical" evidence="7">
    <location>
        <begin position="179"/>
        <end position="200"/>
    </location>
</feature>
<dbReference type="PROSITE" id="PS50850">
    <property type="entry name" value="MFS"/>
    <property type="match status" value="1"/>
</dbReference>
<dbReference type="eggNOG" id="COG2814">
    <property type="taxonomic scope" value="Bacteria"/>
</dbReference>
<dbReference type="SUPFAM" id="SSF103473">
    <property type="entry name" value="MFS general substrate transporter"/>
    <property type="match status" value="1"/>
</dbReference>
<comment type="caution">
    <text evidence="9">The sequence shown here is derived from an EMBL/GenBank/DDBJ whole genome shotgun (WGS) entry which is preliminary data.</text>
</comment>
<evidence type="ECO:0000256" key="2">
    <source>
        <dbReference type="ARBA" id="ARBA00022448"/>
    </source>
</evidence>
<dbReference type="OrthoDB" id="9775268at2"/>
<evidence type="ECO:0000256" key="6">
    <source>
        <dbReference type="ARBA" id="ARBA00023136"/>
    </source>
</evidence>
<protein>
    <recommendedName>
        <fullName evidence="8">Major facilitator superfamily (MFS) profile domain-containing protein</fullName>
    </recommendedName>
</protein>
<sequence>MLQEVQTTTSKSGLFSPLKSRNFAALWGGQTMSRFGDILMNFMLPLIVYDLTASTVEMGKMMMFLTLPQVILLPFTGLLVDRLHRVRLMIFTDVIRFALMALLVALSATGHLNMASLYLLAVISGAMSAIFNPAYSAVRAQVFTPDIRNAANSLTMSSSQVASLVGPSLSGLLLGVTTYSVALGINALTFAISLGTLLMLRVSAPAQKGGQSWSITSFAKDLAGGYQELRKHAWLWMTILAFCLFNIFTAGVLSVLLPWLVKQHLGWDGVSFGLVMSSGGVGALVTAAIWGRRQVWKRRGMLAYLWIAGQGVFLFAMAFVHWLPGLMLLAALEGAAGMVFGLIWEGSLQELVPEEAFGRVVSLDIFGSIALLPFGYLATGILADKFGGLNVIMVEGACVFVLALFMLTLKPIRKFD</sequence>
<organism evidence="9 10">
    <name type="scientific">Tumebacillus flagellatus</name>
    <dbReference type="NCBI Taxonomy" id="1157490"/>
    <lineage>
        <taxon>Bacteria</taxon>
        <taxon>Bacillati</taxon>
        <taxon>Bacillota</taxon>
        <taxon>Bacilli</taxon>
        <taxon>Bacillales</taxon>
        <taxon>Alicyclobacillaceae</taxon>
        <taxon>Tumebacillus</taxon>
    </lineage>
</organism>
<evidence type="ECO:0000313" key="10">
    <source>
        <dbReference type="Proteomes" id="UP000027931"/>
    </source>
</evidence>
<gene>
    <name evidence="9" type="ORF">EL26_02120</name>
</gene>
<feature type="transmembrane region" description="Helical" evidence="7">
    <location>
        <begin position="234"/>
        <end position="257"/>
    </location>
</feature>
<dbReference type="InterPro" id="IPR011701">
    <property type="entry name" value="MFS"/>
</dbReference>
<evidence type="ECO:0000256" key="4">
    <source>
        <dbReference type="ARBA" id="ARBA00022692"/>
    </source>
</evidence>
<feature type="transmembrane region" description="Helical" evidence="7">
    <location>
        <begin position="302"/>
        <end position="320"/>
    </location>
</feature>
<evidence type="ECO:0000256" key="3">
    <source>
        <dbReference type="ARBA" id="ARBA00022475"/>
    </source>
</evidence>
<dbReference type="EMBL" id="JMIR01000002">
    <property type="protein sequence ID" value="KEO84829.1"/>
    <property type="molecule type" value="Genomic_DNA"/>
</dbReference>
<dbReference type="RefSeq" id="WP_038083944.1">
    <property type="nucleotide sequence ID" value="NZ_JMIR01000002.1"/>
</dbReference>
<keyword evidence="4 7" id="KW-0812">Transmembrane</keyword>
<dbReference type="Proteomes" id="UP000027931">
    <property type="component" value="Unassembled WGS sequence"/>
</dbReference>
<keyword evidence="10" id="KW-1185">Reference proteome</keyword>
<evidence type="ECO:0000313" key="9">
    <source>
        <dbReference type="EMBL" id="KEO84829.1"/>
    </source>
</evidence>
<comment type="subcellular location">
    <subcellularLocation>
        <location evidence="1">Cell membrane</location>
        <topology evidence="1">Multi-pass membrane protein</topology>
    </subcellularLocation>
</comment>
<evidence type="ECO:0000256" key="5">
    <source>
        <dbReference type="ARBA" id="ARBA00022989"/>
    </source>
</evidence>
<dbReference type="PANTHER" id="PTHR43266:SF2">
    <property type="entry name" value="MAJOR FACILITATOR SUPERFAMILY (MFS) PROFILE DOMAIN-CONTAINING PROTEIN"/>
    <property type="match status" value="1"/>
</dbReference>
<feature type="transmembrane region" description="Helical" evidence="7">
    <location>
        <begin position="326"/>
        <end position="344"/>
    </location>
</feature>
<keyword evidence="6 7" id="KW-0472">Membrane</keyword>
<name>A0A074LV49_9BACL</name>
<dbReference type="InterPro" id="IPR020846">
    <property type="entry name" value="MFS_dom"/>
</dbReference>
<keyword evidence="2" id="KW-0813">Transport</keyword>
<evidence type="ECO:0000259" key="8">
    <source>
        <dbReference type="PROSITE" id="PS50850"/>
    </source>
</evidence>